<sequence length="311" mass="34575">MFVCACVCVCVKLIWRKTTSKMSVSGKQKNEGVFSIKSHHSMGFPMNFRDGSTDLRTRSTTETLKITCKQLDVIFKREREKTRKSRIRVVFKDEGTVCSVKYPIEETLTDGCRAAVGLLLPRVCSMLSGSLCAALCLVSSEKASVSYLLSHPGGGAAAVVAVGGAPESLEARPGALTLQLLQRKGFIKLALKHGAGLVPVFSFGENELFDQMENPVGSALRRVQDRLQRVMGVALPLFHARGVFQYSFGLLPYRRPVYTVVGRPIRVDLNPCPTKEDIESLHQRYMEGLTQLFEENKEKYGINKDKHLKFI</sequence>
<keyword evidence="7" id="KW-1133">Transmembrane helix</keyword>
<evidence type="ECO:0000256" key="9">
    <source>
        <dbReference type="ARBA" id="ARBA00023136"/>
    </source>
</evidence>
<evidence type="ECO:0000256" key="3">
    <source>
        <dbReference type="ARBA" id="ARBA00022516"/>
    </source>
</evidence>
<accession>A0AA88LWP8</accession>
<dbReference type="PANTHER" id="PTHR12317">
    <property type="entry name" value="DIACYLGLYCEROL O-ACYLTRANSFERASE"/>
    <property type="match status" value="1"/>
</dbReference>
<dbReference type="AlphaFoldDB" id="A0AA88LWP8"/>
<evidence type="ECO:0000256" key="6">
    <source>
        <dbReference type="ARBA" id="ARBA00022824"/>
    </source>
</evidence>
<gene>
    <name evidence="12" type="ORF">Q7C36_018724</name>
</gene>
<keyword evidence="5" id="KW-0812">Transmembrane</keyword>
<dbReference type="Proteomes" id="UP001187315">
    <property type="component" value="Unassembled WGS sequence"/>
</dbReference>
<protein>
    <recommendedName>
        <fullName evidence="11">Acyltransferase</fullName>
        <ecNumber evidence="11">2.3.1.-</ecNumber>
    </recommendedName>
</protein>
<keyword evidence="13" id="KW-1185">Reference proteome</keyword>
<comment type="caution">
    <text evidence="12">The sequence shown here is derived from an EMBL/GenBank/DDBJ whole genome shotgun (WGS) entry which is preliminary data.</text>
</comment>
<dbReference type="Pfam" id="PF03982">
    <property type="entry name" value="DAGAT"/>
    <property type="match status" value="1"/>
</dbReference>
<dbReference type="GO" id="GO:0005789">
    <property type="term" value="C:endoplasmic reticulum membrane"/>
    <property type="evidence" value="ECO:0007669"/>
    <property type="project" value="UniProtKB-SubCell"/>
</dbReference>
<comment type="similarity">
    <text evidence="2 11">Belongs to the diacylglycerol acyltransferase family.</text>
</comment>
<evidence type="ECO:0000313" key="12">
    <source>
        <dbReference type="EMBL" id="KAK2824797.1"/>
    </source>
</evidence>
<proteinExistence type="inferred from homology"/>
<keyword evidence="8" id="KW-0443">Lipid metabolism</keyword>
<comment type="subcellular location">
    <subcellularLocation>
        <location evidence="1 11">Endoplasmic reticulum membrane</location>
        <topology evidence="1 11">Multi-pass membrane protein</topology>
    </subcellularLocation>
</comment>
<organism evidence="12 13">
    <name type="scientific">Tachysurus vachellii</name>
    <name type="common">Darkbarbel catfish</name>
    <name type="synonym">Pelteobagrus vachellii</name>
    <dbReference type="NCBI Taxonomy" id="175792"/>
    <lineage>
        <taxon>Eukaryota</taxon>
        <taxon>Metazoa</taxon>
        <taxon>Chordata</taxon>
        <taxon>Craniata</taxon>
        <taxon>Vertebrata</taxon>
        <taxon>Euteleostomi</taxon>
        <taxon>Actinopterygii</taxon>
        <taxon>Neopterygii</taxon>
        <taxon>Teleostei</taxon>
        <taxon>Ostariophysi</taxon>
        <taxon>Siluriformes</taxon>
        <taxon>Bagridae</taxon>
        <taxon>Tachysurus</taxon>
    </lineage>
</organism>
<keyword evidence="10" id="KW-0012">Acyltransferase</keyword>
<dbReference type="InterPro" id="IPR007130">
    <property type="entry name" value="DAGAT"/>
</dbReference>
<evidence type="ECO:0000256" key="7">
    <source>
        <dbReference type="ARBA" id="ARBA00022989"/>
    </source>
</evidence>
<dbReference type="GO" id="GO:0004144">
    <property type="term" value="F:diacylglycerol O-acyltransferase activity"/>
    <property type="evidence" value="ECO:0007669"/>
    <property type="project" value="TreeGrafter"/>
</dbReference>
<keyword evidence="9" id="KW-0472">Membrane</keyword>
<evidence type="ECO:0000256" key="1">
    <source>
        <dbReference type="ARBA" id="ARBA00004477"/>
    </source>
</evidence>
<keyword evidence="3" id="KW-0444">Lipid biosynthesis</keyword>
<dbReference type="PANTHER" id="PTHR12317:SF78">
    <property type="entry name" value="ACYLTRANSFERASE"/>
    <property type="match status" value="1"/>
</dbReference>
<dbReference type="GO" id="GO:0019432">
    <property type="term" value="P:triglyceride biosynthetic process"/>
    <property type="evidence" value="ECO:0007669"/>
    <property type="project" value="TreeGrafter"/>
</dbReference>
<evidence type="ECO:0000256" key="11">
    <source>
        <dbReference type="RuleBase" id="RU367023"/>
    </source>
</evidence>
<name>A0AA88LWP8_TACVA</name>
<keyword evidence="4 11" id="KW-0808">Transferase</keyword>
<evidence type="ECO:0000256" key="2">
    <source>
        <dbReference type="ARBA" id="ARBA00005420"/>
    </source>
</evidence>
<evidence type="ECO:0000256" key="5">
    <source>
        <dbReference type="ARBA" id="ARBA00022692"/>
    </source>
</evidence>
<evidence type="ECO:0000313" key="13">
    <source>
        <dbReference type="Proteomes" id="UP001187315"/>
    </source>
</evidence>
<evidence type="ECO:0000256" key="8">
    <source>
        <dbReference type="ARBA" id="ARBA00023098"/>
    </source>
</evidence>
<dbReference type="EC" id="2.3.1.-" evidence="11"/>
<evidence type="ECO:0000256" key="4">
    <source>
        <dbReference type="ARBA" id="ARBA00022679"/>
    </source>
</evidence>
<reference evidence="12" key="1">
    <citation type="submission" date="2023-08" db="EMBL/GenBank/DDBJ databases">
        <title>Pelteobagrus vachellii genome.</title>
        <authorList>
            <person name="Liu H."/>
        </authorList>
    </citation>
    <scope>NUCLEOTIDE SEQUENCE</scope>
    <source>
        <strain evidence="12">PRFRI_2022a</strain>
        <tissue evidence="12">Muscle</tissue>
    </source>
</reference>
<dbReference type="EMBL" id="JAVHJS010000020">
    <property type="protein sequence ID" value="KAK2824797.1"/>
    <property type="molecule type" value="Genomic_DNA"/>
</dbReference>
<evidence type="ECO:0000256" key="10">
    <source>
        <dbReference type="ARBA" id="ARBA00023315"/>
    </source>
</evidence>
<keyword evidence="6 11" id="KW-0256">Endoplasmic reticulum</keyword>